<proteinExistence type="predicted"/>
<protein>
    <submittedName>
        <fullName evidence="2">MarR family transcriptional regulator</fullName>
    </submittedName>
</protein>
<dbReference type="Proteomes" id="UP000617734">
    <property type="component" value="Unassembled WGS sequence"/>
</dbReference>
<dbReference type="AlphaFoldDB" id="A0A919L414"/>
<dbReference type="PROSITE" id="PS50995">
    <property type="entry name" value="HTH_MARR_2"/>
    <property type="match status" value="1"/>
</dbReference>
<accession>A0A919L414</accession>
<dbReference type="PANTHER" id="PTHR39515:SF2">
    <property type="entry name" value="HTH-TYPE TRANSCRIPTIONAL REGULATOR RV0880"/>
    <property type="match status" value="1"/>
</dbReference>
<evidence type="ECO:0000259" key="1">
    <source>
        <dbReference type="PROSITE" id="PS50995"/>
    </source>
</evidence>
<evidence type="ECO:0000313" key="3">
    <source>
        <dbReference type="Proteomes" id="UP000617734"/>
    </source>
</evidence>
<dbReference type="InterPro" id="IPR000835">
    <property type="entry name" value="HTH_MarR-typ"/>
</dbReference>
<dbReference type="EMBL" id="BNBO01000060">
    <property type="protein sequence ID" value="GHH82689.1"/>
    <property type="molecule type" value="Genomic_DNA"/>
</dbReference>
<reference evidence="2" key="2">
    <citation type="submission" date="2020-09" db="EMBL/GenBank/DDBJ databases">
        <authorList>
            <person name="Sun Q."/>
            <person name="Ohkuma M."/>
        </authorList>
    </citation>
    <scope>NUCLEOTIDE SEQUENCE</scope>
    <source>
        <strain evidence="2">JCM 4646</strain>
    </source>
</reference>
<dbReference type="GO" id="GO:0003700">
    <property type="term" value="F:DNA-binding transcription factor activity"/>
    <property type="evidence" value="ECO:0007669"/>
    <property type="project" value="InterPro"/>
</dbReference>
<comment type="caution">
    <text evidence="2">The sequence shown here is derived from an EMBL/GenBank/DDBJ whole genome shotgun (WGS) entry which is preliminary data.</text>
</comment>
<keyword evidence="3" id="KW-1185">Reference proteome</keyword>
<dbReference type="InterPro" id="IPR052526">
    <property type="entry name" value="HTH-type_Bedaq_tolerance"/>
</dbReference>
<dbReference type="InterPro" id="IPR036390">
    <property type="entry name" value="WH_DNA-bd_sf"/>
</dbReference>
<dbReference type="SMART" id="SM00347">
    <property type="entry name" value="HTH_MARR"/>
    <property type="match status" value="1"/>
</dbReference>
<dbReference type="InterPro" id="IPR036388">
    <property type="entry name" value="WH-like_DNA-bd_sf"/>
</dbReference>
<reference evidence="2" key="1">
    <citation type="journal article" date="2014" name="Int. J. Syst. Evol. Microbiol.">
        <title>Complete genome sequence of Corynebacterium casei LMG S-19264T (=DSM 44701T), isolated from a smear-ripened cheese.</title>
        <authorList>
            <consortium name="US DOE Joint Genome Institute (JGI-PGF)"/>
            <person name="Walter F."/>
            <person name="Albersmeier A."/>
            <person name="Kalinowski J."/>
            <person name="Ruckert C."/>
        </authorList>
    </citation>
    <scope>NUCLEOTIDE SEQUENCE</scope>
    <source>
        <strain evidence="2">JCM 4646</strain>
    </source>
</reference>
<dbReference type="RefSeq" id="WP_190214789.1">
    <property type="nucleotide sequence ID" value="NZ_BNBO01000060.1"/>
</dbReference>
<dbReference type="Gene3D" id="1.10.10.10">
    <property type="entry name" value="Winged helix-like DNA-binding domain superfamily/Winged helix DNA-binding domain"/>
    <property type="match status" value="1"/>
</dbReference>
<feature type="domain" description="HTH marR-type" evidence="1">
    <location>
        <begin position="7"/>
        <end position="139"/>
    </location>
</feature>
<sequence length="151" mass="16604">MDDSALPGDFEGLLVGINRLVRRRLRRGVPEPRLRGAQVELLRLVGARPGLRVSEAAEELRLAGNSVSTLVRQLIGLGMLSREPDPQDGRAALLRVTPAAAGRLRAWEERRAALLREQLDRLSEEDRASLAAALPALRRLAANLHEEEAAR</sequence>
<organism evidence="2 3">
    <name type="scientific">Kitasatospora indigofera</name>
    <dbReference type="NCBI Taxonomy" id="67307"/>
    <lineage>
        <taxon>Bacteria</taxon>
        <taxon>Bacillati</taxon>
        <taxon>Actinomycetota</taxon>
        <taxon>Actinomycetes</taxon>
        <taxon>Kitasatosporales</taxon>
        <taxon>Streptomycetaceae</taxon>
        <taxon>Kitasatospora</taxon>
    </lineage>
</organism>
<dbReference type="SUPFAM" id="SSF46785">
    <property type="entry name" value="Winged helix' DNA-binding domain"/>
    <property type="match status" value="1"/>
</dbReference>
<name>A0A919L414_9ACTN</name>
<dbReference type="Pfam" id="PF12802">
    <property type="entry name" value="MarR_2"/>
    <property type="match status" value="1"/>
</dbReference>
<evidence type="ECO:0000313" key="2">
    <source>
        <dbReference type="EMBL" id="GHH82689.1"/>
    </source>
</evidence>
<dbReference type="GeneID" id="95357085"/>
<gene>
    <name evidence="2" type="primary">marR</name>
    <name evidence="2" type="ORF">GCM10018781_68190</name>
</gene>
<dbReference type="PANTHER" id="PTHR39515">
    <property type="entry name" value="CONSERVED PROTEIN"/>
    <property type="match status" value="1"/>
</dbReference>